<dbReference type="EMBL" id="AP021888">
    <property type="protein sequence ID" value="BBP44497.1"/>
    <property type="molecule type" value="Genomic_DNA"/>
</dbReference>
<evidence type="ECO:0000256" key="2">
    <source>
        <dbReference type="ARBA" id="ARBA00022801"/>
    </source>
</evidence>
<evidence type="ECO:0000256" key="3">
    <source>
        <dbReference type="ARBA" id="ARBA00022842"/>
    </source>
</evidence>
<dbReference type="PIRSF" id="PIRSF037599">
    <property type="entry name" value="GDPMH"/>
    <property type="match status" value="1"/>
</dbReference>
<keyword evidence="2 8" id="KW-0378">Hydrolase</keyword>
<dbReference type="PANTHER" id="PTHR43046">
    <property type="entry name" value="GDP-MANNOSE MANNOSYL HYDROLASE"/>
    <property type="match status" value="1"/>
</dbReference>
<evidence type="ECO:0000256" key="1">
    <source>
        <dbReference type="ARBA" id="ARBA00022723"/>
    </source>
</evidence>
<keyword evidence="3 5" id="KW-0460">Magnesium</keyword>
<dbReference type="PROSITE" id="PS00893">
    <property type="entry name" value="NUDIX_BOX"/>
    <property type="match status" value="1"/>
</dbReference>
<dbReference type="PANTHER" id="PTHR43046:SF12">
    <property type="entry name" value="GDP-MANNOSE MANNOSYL HYDROLASE"/>
    <property type="match status" value="1"/>
</dbReference>
<reference evidence="9" key="1">
    <citation type="submission" date="2019-11" db="EMBL/GenBank/DDBJ databases">
        <title>Isolation and characterization of two novel species in the genus Thiomicrorhabdus.</title>
        <authorList>
            <person name="Mochizuki J."/>
            <person name="Kojima H."/>
            <person name="Fukui M."/>
        </authorList>
    </citation>
    <scope>NUCLEOTIDE SEQUENCE [LARGE SCALE GENOMIC DNA]</scope>
    <source>
        <strain evidence="9">AkT22</strain>
    </source>
</reference>
<evidence type="ECO:0000256" key="4">
    <source>
        <dbReference type="PIRSR" id="PIRSR037599-1"/>
    </source>
</evidence>
<protein>
    <submittedName>
        <fullName evidence="8">GDP-mannose mannosyl hydrolase</fullName>
    </submittedName>
</protein>
<accession>A0A6F8PR42</accession>
<evidence type="ECO:0000313" key="9">
    <source>
        <dbReference type="Proteomes" id="UP000501466"/>
    </source>
</evidence>
<dbReference type="InterPro" id="IPR020084">
    <property type="entry name" value="NUDIX_hydrolase_CS"/>
</dbReference>
<gene>
    <name evidence="8" type="primary">gmm</name>
    <name evidence="8" type="ORF">THMIRHAT_22430</name>
</gene>
<keyword evidence="1 5" id="KW-0479">Metal-binding</keyword>
<feature type="site" description="Critical for catalysis" evidence="4">
    <location>
        <position position="128"/>
    </location>
</feature>
<proteinExistence type="predicted"/>
<comment type="cofactor">
    <cofactor evidence="5">
        <name>Mg(2+)</name>
        <dbReference type="ChEBI" id="CHEBI:18420"/>
    </cofactor>
    <text evidence="5">Binds 1 Mg(2+) ion per subunit.</text>
</comment>
<dbReference type="PROSITE" id="PS51462">
    <property type="entry name" value="NUDIX"/>
    <property type="match status" value="1"/>
</dbReference>
<evidence type="ECO:0000256" key="5">
    <source>
        <dbReference type="PIRSR" id="PIRSR037599-3"/>
    </source>
</evidence>
<sequence>MTTESNLLPLKAFKQVVQNAPLFAIDLVVVNDKNQILVGERLNAPAKGALFVPGGRVYKNESLEDAFKRLSKAELGCELERHQACLLGLYDHFYDDSFFSANISTHYINATHAIRLSTELLNLPTEQHNKYLWVAIDELANDETVHKFSKVFLPALINWL</sequence>
<evidence type="ECO:0000259" key="7">
    <source>
        <dbReference type="PROSITE" id="PS51462"/>
    </source>
</evidence>
<name>A0A6F8PR42_9GAMM</name>
<dbReference type="InterPro" id="IPR015797">
    <property type="entry name" value="NUDIX_hydrolase-like_dom_sf"/>
</dbReference>
<feature type="domain" description="Nudix hydrolase" evidence="7">
    <location>
        <begin position="20"/>
        <end position="158"/>
    </location>
</feature>
<dbReference type="Proteomes" id="UP000501466">
    <property type="component" value="Chromosome"/>
</dbReference>
<dbReference type="RefSeq" id="WP_173292211.1">
    <property type="nucleotide sequence ID" value="NZ_AP021888.1"/>
</dbReference>
<keyword evidence="9" id="KW-1185">Reference proteome</keyword>
<dbReference type="InterPro" id="IPR000086">
    <property type="entry name" value="NUDIX_hydrolase_dom"/>
</dbReference>
<dbReference type="Gene3D" id="3.90.79.10">
    <property type="entry name" value="Nucleoside Triphosphate Pyrophosphohydrolase"/>
    <property type="match status" value="1"/>
</dbReference>
<dbReference type="Pfam" id="PF00293">
    <property type="entry name" value="NUDIX"/>
    <property type="match status" value="1"/>
</dbReference>
<dbReference type="GO" id="GO:0046872">
    <property type="term" value="F:metal ion binding"/>
    <property type="evidence" value="ECO:0007669"/>
    <property type="project" value="UniProtKB-KW"/>
</dbReference>
<feature type="binding site" evidence="5">
    <location>
        <position position="54"/>
    </location>
    <ligand>
        <name>Mg(2+)</name>
        <dbReference type="ChEBI" id="CHEBI:18420"/>
    </ligand>
</feature>
<dbReference type="CDD" id="cd03430">
    <property type="entry name" value="NUDIX_GDPMH_NudD"/>
    <property type="match status" value="1"/>
</dbReference>
<feature type="binding site" evidence="5">
    <location>
        <position position="127"/>
    </location>
    <ligand>
        <name>Mg(2+)</name>
        <dbReference type="ChEBI" id="CHEBI:18420"/>
    </ligand>
</feature>
<dbReference type="AlphaFoldDB" id="A0A6F8PR42"/>
<organism evidence="8 9">
    <name type="scientific">Thiosulfativibrio zosterae</name>
    <dbReference type="NCBI Taxonomy" id="2675053"/>
    <lineage>
        <taxon>Bacteria</taxon>
        <taxon>Pseudomonadati</taxon>
        <taxon>Pseudomonadota</taxon>
        <taxon>Gammaproteobacteria</taxon>
        <taxon>Thiotrichales</taxon>
        <taxon>Piscirickettsiaceae</taxon>
        <taxon>Thiosulfativibrio</taxon>
    </lineage>
</organism>
<dbReference type="InterPro" id="IPR033715">
    <property type="entry name" value="GDPMH"/>
</dbReference>
<dbReference type="KEGG" id="tzo:THMIRHAT_22430"/>
<dbReference type="GO" id="GO:0008727">
    <property type="term" value="F:GDP-mannose mannosyl hydrolase activity"/>
    <property type="evidence" value="ECO:0007669"/>
    <property type="project" value="InterPro"/>
</dbReference>
<feature type="binding site" evidence="5">
    <location>
        <position position="74"/>
    </location>
    <ligand>
        <name>Mg(2+)</name>
        <dbReference type="ChEBI" id="CHEBI:18420"/>
    </ligand>
</feature>
<feature type="short sequence motif" description="Nudix box" evidence="6">
    <location>
        <begin position="55"/>
        <end position="76"/>
    </location>
</feature>
<evidence type="ECO:0000313" key="8">
    <source>
        <dbReference type="EMBL" id="BBP44497.1"/>
    </source>
</evidence>
<dbReference type="NCBIfam" id="NF011963">
    <property type="entry name" value="PRK15434.1"/>
    <property type="match status" value="1"/>
</dbReference>
<evidence type="ECO:0000256" key="6">
    <source>
        <dbReference type="PIRSR" id="PIRSR037599-4"/>
    </source>
</evidence>
<dbReference type="SUPFAM" id="SSF55811">
    <property type="entry name" value="Nudix"/>
    <property type="match status" value="1"/>
</dbReference>